<protein>
    <submittedName>
        <fullName evidence="3">Galactose oxidase, central domain-containing protein</fullName>
    </submittedName>
</protein>
<reference evidence="4" key="2">
    <citation type="journal article" date="2017" name="Genome Announc.">
        <title>Draft genome sequence of Paludibacter jiangxiensis NM7(T), a propionate-producing fermentative bacterium.</title>
        <authorList>
            <person name="Qiu Y.-L."/>
            <person name="Tourlousse D.M."/>
            <person name="Matsuura N."/>
            <person name="Ohashi A."/>
            <person name="Sekiguchi Y."/>
        </authorList>
    </citation>
    <scope>NUCLEOTIDE SEQUENCE [LARGE SCALE GENOMIC DNA]</scope>
    <source>
        <strain evidence="4">NM7</strain>
    </source>
</reference>
<accession>A0A161LXC6</accession>
<keyword evidence="4" id="KW-1185">Reference proteome</keyword>
<dbReference type="PANTHER" id="PTHR47435">
    <property type="entry name" value="KELCH REPEAT PROTEIN (AFU_ORTHOLOGUE AFUA_5G12780)"/>
    <property type="match status" value="1"/>
</dbReference>
<dbReference type="SUPFAM" id="SSF117281">
    <property type="entry name" value="Kelch motif"/>
    <property type="match status" value="2"/>
</dbReference>
<dbReference type="PANTHER" id="PTHR47435:SF4">
    <property type="entry name" value="KELCH REPEAT PROTEIN (AFU_ORTHOLOGUE AFUA_5G12780)"/>
    <property type="match status" value="1"/>
</dbReference>
<dbReference type="Proteomes" id="UP000076586">
    <property type="component" value="Unassembled WGS sequence"/>
</dbReference>
<keyword evidence="2" id="KW-0408">Iron</keyword>
<organism evidence="3 4">
    <name type="scientific">Paludibacter jiangxiensis</name>
    <dbReference type="NCBI Taxonomy" id="681398"/>
    <lineage>
        <taxon>Bacteria</taxon>
        <taxon>Pseudomonadati</taxon>
        <taxon>Bacteroidota</taxon>
        <taxon>Bacteroidia</taxon>
        <taxon>Bacteroidales</taxon>
        <taxon>Paludibacteraceae</taxon>
        <taxon>Paludibacter</taxon>
    </lineage>
</organism>
<gene>
    <name evidence="3" type="ORF">PJIAN_4671</name>
</gene>
<dbReference type="OrthoDB" id="103335at2"/>
<dbReference type="InterPro" id="IPR015915">
    <property type="entry name" value="Kelch-typ_b-propeller"/>
</dbReference>
<reference evidence="4" key="1">
    <citation type="submission" date="2016-04" db="EMBL/GenBank/DDBJ databases">
        <title>Draft genome sequence of Paludibacter jiangxiensis strain NM7.</title>
        <authorList>
            <person name="Qiu Y."/>
            <person name="Matsuura N."/>
            <person name="Ohashi A."/>
            <person name="Tourlousse M.D."/>
            <person name="Sekiguchi Y."/>
        </authorList>
    </citation>
    <scope>NUCLEOTIDE SEQUENCE [LARGE SCALE GENOMIC DNA]</scope>
    <source>
        <strain evidence="4">NM7</strain>
    </source>
</reference>
<name>A0A161LXC6_9BACT</name>
<dbReference type="STRING" id="681398.PJIAN_4671"/>
<sequence>MYLFSLTMKKTLLIPAVIILLSLVLHGCKKIYEDFETPSISIISVKTLSKDSCVIGIKTDQGAGTSFHKYYLDFYELTDMNNHFTYDLNLSENRLDSSWVKIKMPTQYHDYKVRAVLESDKNVYSSSYKVVYLSSDFNNTDFGIKYIDFYSSGIDSYYTDEGQGIGSTPLKGKSVSLNVHYTKFIPSSSSVVVKLNDNITLPASLSSSGTMTDGVSWCQPVIPENLAAGDYTVSVYINGVKYLVNSKLRSYPGSSVIENITPPSSSWYSYGALRTCFKLGSKVYYVYRQPAYSVIVYDLESKVWMRKNKLPDPADVTESVSWINDASFVYGGKSYILPNVSNKFDSSNSRMELWRYDDVIDNWTVETRYPGKAGSKTFAFVVGDKLYMGGGSSGYGMDVAPDFWEYDFVTRKWLQKKDLSTYLATYAIASCASPNYGYVFTGNRELYQYNVFTDQWQKISTLNGGPIFRNSSTLLYQNGTIYLSGGYTYLEGAQINLTDTWAYNLTTDSWTLRNRYNANPNIPFEYSKLPTYFYNDKLYVGFAYEYYNSLYYNIVVTP</sequence>
<evidence type="ECO:0000313" key="3">
    <source>
        <dbReference type="EMBL" id="GAT64122.1"/>
    </source>
</evidence>
<evidence type="ECO:0000313" key="4">
    <source>
        <dbReference type="Proteomes" id="UP000076586"/>
    </source>
</evidence>
<evidence type="ECO:0000256" key="1">
    <source>
        <dbReference type="ARBA" id="ARBA00022737"/>
    </source>
</evidence>
<comment type="caution">
    <text evidence="3">The sequence shown here is derived from an EMBL/GenBank/DDBJ whole genome shotgun (WGS) entry which is preliminary data.</text>
</comment>
<dbReference type="AlphaFoldDB" id="A0A161LXC6"/>
<evidence type="ECO:0000256" key="2">
    <source>
        <dbReference type="ARBA" id="ARBA00023004"/>
    </source>
</evidence>
<dbReference type="Gene3D" id="2.120.10.80">
    <property type="entry name" value="Kelch-type beta propeller"/>
    <property type="match status" value="1"/>
</dbReference>
<proteinExistence type="predicted"/>
<keyword evidence="1" id="KW-0677">Repeat</keyword>
<dbReference type="EMBL" id="BDCR01000004">
    <property type="protein sequence ID" value="GAT64122.1"/>
    <property type="molecule type" value="Genomic_DNA"/>
</dbReference>